<reference evidence="1" key="1">
    <citation type="submission" date="2023-05" db="EMBL/GenBank/DDBJ databases">
        <authorList>
            <person name="Stuckert A."/>
        </authorList>
    </citation>
    <scope>NUCLEOTIDE SEQUENCE</scope>
</reference>
<sequence>MYRICDLSIMDRTPIHYAQSADPMHPAGIVRFLYNLPFRGAGLVSPRAVGVTWCGPHPPAPALGRHWL</sequence>
<protein>
    <submittedName>
        <fullName evidence="1">Uncharacterized protein</fullName>
    </submittedName>
</protein>
<dbReference type="EMBL" id="CATNWA010013564">
    <property type="protein sequence ID" value="CAI9565399.1"/>
    <property type="molecule type" value="Genomic_DNA"/>
</dbReference>
<gene>
    <name evidence="1" type="ORF">SPARVUS_LOCUS6067136</name>
</gene>
<keyword evidence="2" id="KW-1185">Reference proteome</keyword>
<evidence type="ECO:0000313" key="1">
    <source>
        <dbReference type="EMBL" id="CAI9565399.1"/>
    </source>
</evidence>
<organism evidence="1 2">
    <name type="scientific">Staurois parvus</name>
    <dbReference type="NCBI Taxonomy" id="386267"/>
    <lineage>
        <taxon>Eukaryota</taxon>
        <taxon>Metazoa</taxon>
        <taxon>Chordata</taxon>
        <taxon>Craniata</taxon>
        <taxon>Vertebrata</taxon>
        <taxon>Euteleostomi</taxon>
        <taxon>Amphibia</taxon>
        <taxon>Batrachia</taxon>
        <taxon>Anura</taxon>
        <taxon>Neobatrachia</taxon>
        <taxon>Ranoidea</taxon>
        <taxon>Ranidae</taxon>
        <taxon>Staurois</taxon>
    </lineage>
</organism>
<dbReference type="Proteomes" id="UP001162483">
    <property type="component" value="Unassembled WGS sequence"/>
</dbReference>
<proteinExistence type="predicted"/>
<name>A0ABN9D0A3_9NEOB</name>
<accession>A0ABN9D0A3</accession>
<evidence type="ECO:0000313" key="2">
    <source>
        <dbReference type="Proteomes" id="UP001162483"/>
    </source>
</evidence>
<comment type="caution">
    <text evidence="1">The sequence shown here is derived from an EMBL/GenBank/DDBJ whole genome shotgun (WGS) entry which is preliminary data.</text>
</comment>